<evidence type="ECO:0000313" key="2">
    <source>
        <dbReference type="Proteomes" id="UP000790377"/>
    </source>
</evidence>
<gene>
    <name evidence="1" type="ORF">BJ138DRAFT_1017000</name>
</gene>
<name>A0ACB7ZXX1_9AGAM</name>
<sequence length="234" mass="25713">MVNSFVDSNAEKMARNEIENLKQNSRPAEEFFIEFEQIARRAGYSVTSPDSNAFICSLIERNINQRIHTMVYQMENVPSTYAEWKRVVIKLDEQQRRLREFNTARNTGAATSQKSAKTGGDGQKTSGSGAGVPATKTSTGTTFGGQGQPMDIDRATARSKGLCFKCGTKWSPQGHVCVSKGMTNRQTTSEWPKSVGGQDLAAVLASLGSAIATIDKKMDARMTKIEDFLNVDRK</sequence>
<accession>A0ACB7ZXX1</accession>
<protein>
    <submittedName>
        <fullName evidence="1">Uncharacterized protein</fullName>
    </submittedName>
</protein>
<keyword evidence="2" id="KW-1185">Reference proteome</keyword>
<reference evidence="1" key="1">
    <citation type="journal article" date="2021" name="New Phytol.">
        <title>Evolutionary innovations through gain and loss of genes in the ectomycorrhizal Boletales.</title>
        <authorList>
            <person name="Wu G."/>
            <person name="Miyauchi S."/>
            <person name="Morin E."/>
            <person name="Kuo A."/>
            <person name="Drula E."/>
            <person name="Varga T."/>
            <person name="Kohler A."/>
            <person name="Feng B."/>
            <person name="Cao Y."/>
            <person name="Lipzen A."/>
            <person name="Daum C."/>
            <person name="Hundley H."/>
            <person name="Pangilinan J."/>
            <person name="Johnson J."/>
            <person name="Barry K."/>
            <person name="LaButti K."/>
            <person name="Ng V."/>
            <person name="Ahrendt S."/>
            <person name="Min B."/>
            <person name="Choi I.G."/>
            <person name="Park H."/>
            <person name="Plett J.M."/>
            <person name="Magnuson J."/>
            <person name="Spatafora J.W."/>
            <person name="Nagy L.G."/>
            <person name="Henrissat B."/>
            <person name="Grigoriev I.V."/>
            <person name="Yang Z.L."/>
            <person name="Xu J."/>
            <person name="Martin F.M."/>
        </authorList>
    </citation>
    <scope>NUCLEOTIDE SEQUENCE</scope>
    <source>
        <strain evidence="1">ATCC 28755</strain>
    </source>
</reference>
<dbReference type="Proteomes" id="UP000790377">
    <property type="component" value="Unassembled WGS sequence"/>
</dbReference>
<comment type="caution">
    <text evidence="1">The sequence shown here is derived from an EMBL/GenBank/DDBJ whole genome shotgun (WGS) entry which is preliminary data.</text>
</comment>
<organism evidence="1 2">
    <name type="scientific">Hygrophoropsis aurantiaca</name>
    <dbReference type="NCBI Taxonomy" id="72124"/>
    <lineage>
        <taxon>Eukaryota</taxon>
        <taxon>Fungi</taxon>
        <taxon>Dikarya</taxon>
        <taxon>Basidiomycota</taxon>
        <taxon>Agaricomycotina</taxon>
        <taxon>Agaricomycetes</taxon>
        <taxon>Agaricomycetidae</taxon>
        <taxon>Boletales</taxon>
        <taxon>Coniophorineae</taxon>
        <taxon>Hygrophoropsidaceae</taxon>
        <taxon>Hygrophoropsis</taxon>
    </lineage>
</organism>
<evidence type="ECO:0000313" key="1">
    <source>
        <dbReference type="EMBL" id="KAH7905936.1"/>
    </source>
</evidence>
<proteinExistence type="predicted"/>
<dbReference type="EMBL" id="MU268097">
    <property type="protein sequence ID" value="KAH7905936.1"/>
    <property type="molecule type" value="Genomic_DNA"/>
</dbReference>